<dbReference type="CDD" id="cd00322">
    <property type="entry name" value="FNR_like"/>
    <property type="match status" value="1"/>
</dbReference>
<dbReference type="PANTHER" id="PTHR46505">
    <property type="entry name" value="OXIDOREDUCTASE NAD-BINDING DOMAIN-CONTAINING PROTEIN 1"/>
    <property type="match status" value="1"/>
</dbReference>
<dbReference type="InterPro" id="IPR001433">
    <property type="entry name" value="OxRdtase_FAD/NAD-bd"/>
</dbReference>
<dbReference type="PANTHER" id="PTHR46505:SF1">
    <property type="entry name" value="OXIDOREDUCTASE NAD-BINDING DOMAIN-CONTAINING PROTEIN 1"/>
    <property type="match status" value="1"/>
</dbReference>
<feature type="domain" description="FAD-binding FR-type" evidence="4">
    <location>
        <begin position="32"/>
        <end position="140"/>
    </location>
</feature>
<keyword evidence="1" id="KW-0560">Oxidoreductase</keyword>
<dbReference type="Gene3D" id="3.40.50.80">
    <property type="entry name" value="Nucleotide-binding domain of ferredoxin-NADP reductase (FNR) module"/>
    <property type="match status" value="1"/>
</dbReference>
<accession>A0ABR3GTE1</accession>
<dbReference type="InterPro" id="IPR039261">
    <property type="entry name" value="FNR_nucleotide-bd"/>
</dbReference>
<organism evidence="5 6">
    <name type="scientific">Discina gigas</name>
    <dbReference type="NCBI Taxonomy" id="1032678"/>
    <lineage>
        <taxon>Eukaryota</taxon>
        <taxon>Fungi</taxon>
        <taxon>Dikarya</taxon>
        <taxon>Ascomycota</taxon>
        <taxon>Pezizomycotina</taxon>
        <taxon>Pezizomycetes</taxon>
        <taxon>Pezizales</taxon>
        <taxon>Discinaceae</taxon>
        <taxon>Discina</taxon>
    </lineage>
</organism>
<gene>
    <name evidence="5" type="ORF">Q9L58_001808</name>
</gene>
<dbReference type="InterPro" id="IPR017927">
    <property type="entry name" value="FAD-bd_FR_type"/>
</dbReference>
<dbReference type="SUPFAM" id="SSF63380">
    <property type="entry name" value="Riboflavin synthase domain-like"/>
    <property type="match status" value="1"/>
</dbReference>
<evidence type="ECO:0000256" key="2">
    <source>
        <dbReference type="ARBA" id="ARBA00023027"/>
    </source>
</evidence>
<evidence type="ECO:0000313" key="6">
    <source>
        <dbReference type="Proteomes" id="UP001447188"/>
    </source>
</evidence>
<evidence type="ECO:0000256" key="3">
    <source>
        <dbReference type="ARBA" id="ARBA00040516"/>
    </source>
</evidence>
<sequence>MSSRSPTAALRHISSRTYRSHLERTAESLRSKDIYKAKLIAVSSATPDLRIFTLTLLDQFSRWTKFRAGQWVDVWVPSPSATMPGGFTVLSPPALLPRLQLAIQAAPQNPPAAWLFQDKSLIVGKELMVRFGGSFTFPPSDREVELEELEHIVFIAAGVGINPLLSMLQHFKQHPPNEKAKVSFLFSIRPPVPKPYMDVLSALPAGILRLFITASGEVAQPHHRRRMTVADISAVLQGFPKDKTLVYICGPPRFTDEFVDTIGIPSSRVLTERWW</sequence>
<dbReference type="PROSITE" id="PS51384">
    <property type="entry name" value="FAD_FR"/>
    <property type="match status" value="1"/>
</dbReference>
<evidence type="ECO:0000259" key="4">
    <source>
        <dbReference type="PROSITE" id="PS51384"/>
    </source>
</evidence>
<dbReference type="InterPro" id="IPR052128">
    <property type="entry name" value="Oxidoreductase_NAD-binding"/>
</dbReference>
<dbReference type="InterPro" id="IPR017938">
    <property type="entry name" value="Riboflavin_synthase-like_b-brl"/>
</dbReference>
<evidence type="ECO:0000256" key="1">
    <source>
        <dbReference type="ARBA" id="ARBA00023002"/>
    </source>
</evidence>
<dbReference type="Gene3D" id="2.40.30.10">
    <property type="entry name" value="Translation factors"/>
    <property type="match status" value="1"/>
</dbReference>
<keyword evidence="6" id="KW-1185">Reference proteome</keyword>
<comment type="caution">
    <text evidence="5">The sequence shown here is derived from an EMBL/GenBank/DDBJ whole genome shotgun (WGS) entry which is preliminary data.</text>
</comment>
<reference evidence="5 6" key="1">
    <citation type="submission" date="2024-02" db="EMBL/GenBank/DDBJ databases">
        <title>Discinaceae phylogenomics.</title>
        <authorList>
            <person name="Dirks A.C."/>
            <person name="James T.Y."/>
        </authorList>
    </citation>
    <scope>NUCLEOTIDE SEQUENCE [LARGE SCALE GENOMIC DNA]</scope>
    <source>
        <strain evidence="5 6">ACD0624</strain>
    </source>
</reference>
<keyword evidence="2" id="KW-0520">NAD</keyword>
<dbReference type="Proteomes" id="UP001447188">
    <property type="component" value="Unassembled WGS sequence"/>
</dbReference>
<name>A0ABR3GTE1_9PEZI</name>
<dbReference type="SUPFAM" id="SSF52343">
    <property type="entry name" value="Ferredoxin reductase-like, C-terminal NADP-linked domain"/>
    <property type="match status" value="1"/>
</dbReference>
<evidence type="ECO:0000313" key="5">
    <source>
        <dbReference type="EMBL" id="KAL0639123.1"/>
    </source>
</evidence>
<protein>
    <recommendedName>
        <fullName evidence="3">Oxidoreductase NAD-binding domain-containing protein 1</fullName>
    </recommendedName>
</protein>
<dbReference type="EMBL" id="JBBBZM010000014">
    <property type="protein sequence ID" value="KAL0639123.1"/>
    <property type="molecule type" value="Genomic_DNA"/>
</dbReference>
<proteinExistence type="predicted"/>
<dbReference type="Pfam" id="PF00175">
    <property type="entry name" value="NAD_binding_1"/>
    <property type="match status" value="1"/>
</dbReference>